<dbReference type="EMBL" id="CP035952">
    <property type="protein sequence ID" value="QBF28990.1"/>
    <property type="molecule type" value="Genomic_DNA"/>
</dbReference>
<dbReference type="SUPFAM" id="SSF53850">
    <property type="entry name" value="Periplasmic binding protein-like II"/>
    <property type="match status" value="1"/>
</dbReference>
<name>A0A411MQQ5_9PSED</name>
<dbReference type="AlphaFoldDB" id="A0A411MQQ5"/>
<dbReference type="CDD" id="cd08414">
    <property type="entry name" value="PBP2_LTTR_aromatics_like"/>
    <property type="match status" value="1"/>
</dbReference>
<dbReference type="PANTHER" id="PTHR30346">
    <property type="entry name" value="TRANSCRIPTIONAL DUAL REGULATOR HCAR-RELATED"/>
    <property type="match status" value="1"/>
</dbReference>
<dbReference type="PRINTS" id="PR00039">
    <property type="entry name" value="HTHLYSR"/>
</dbReference>
<gene>
    <name evidence="6" type="ORF">EXN22_26100</name>
</gene>
<accession>A0A411MQQ5</accession>
<keyword evidence="3" id="KW-0238">DNA-binding</keyword>
<dbReference type="InterPro" id="IPR036390">
    <property type="entry name" value="WH_DNA-bd_sf"/>
</dbReference>
<proteinExistence type="inferred from homology"/>
<dbReference type="Proteomes" id="UP000291130">
    <property type="component" value="Chromosome"/>
</dbReference>
<dbReference type="InterPro" id="IPR036388">
    <property type="entry name" value="WH-like_DNA-bd_sf"/>
</dbReference>
<comment type="similarity">
    <text evidence="1">Belongs to the LysR transcriptional regulatory family.</text>
</comment>
<dbReference type="PROSITE" id="PS50931">
    <property type="entry name" value="HTH_LYSR"/>
    <property type="match status" value="1"/>
</dbReference>
<evidence type="ECO:0000256" key="2">
    <source>
        <dbReference type="ARBA" id="ARBA00023015"/>
    </source>
</evidence>
<evidence type="ECO:0000256" key="3">
    <source>
        <dbReference type="ARBA" id="ARBA00023125"/>
    </source>
</evidence>
<protein>
    <submittedName>
        <fullName evidence="6">LysR family transcriptional regulator</fullName>
    </submittedName>
</protein>
<evidence type="ECO:0000313" key="6">
    <source>
        <dbReference type="EMBL" id="QBF28990.1"/>
    </source>
</evidence>
<feature type="domain" description="HTH lysR-type" evidence="5">
    <location>
        <begin position="2"/>
        <end position="59"/>
    </location>
</feature>
<dbReference type="KEGG" id="ptk:EXN22_26100"/>
<dbReference type="Gene3D" id="3.40.190.10">
    <property type="entry name" value="Periplasmic binding protein-like II"/>
    <property type="match status" value="2"/>
</dbReference>
<keyword evidence="7" id="KW-1185">Reference proteome</keyword>
<keyword evidence="4" id="KW-0804">Transcription</keyword>
<dbReference type="GO" id="GO:0003677">
    <property type="term" value="F:DNA binding"/>
    <property type="evidence" value="ECO:0007669"/>
    <property type="project" value="UniProtKB-KW"/>
</dbReference>
<dbReference type="OrthoDB" id="5289754at2"/>
<dbReference type="Gene3D" id="1.10.10.10">
    <property type="entry name" value="Winged helix-like DNA-binding domain superfamily/Winged helix DNA-binding domain"/>
    <property type="match status" value="1"/>
</dbReference>
<dbReference type="GO" id="GO:0003700">
    <property type="term" value="F:DNA-binding transcription factor activity"/>
    <property type="evidence" value="ECO:0007669"/>
    <property type="project" value="InterPro"/>
</dbReference>
<sequence>MLDVRKLRYFIAVADDLHFGRAAARLHLAQPALTRQISALESQLGFRLFERSSRSVNLTCEGQQFLPYARGVVEQLLRSEHFAARLAAGTTGQLSIGYASSVALNERFTQAIQQFSHTYPAVRLTLVEEPSSAQWQHIAEGTLEIGLSRLLPPQEFDALQVQPLDQEPLLVALAADDPLAALECMSLAQLQAHPVVLYSDEQGTGLNDAIERLFQHCQLPLLRGPRGRQITSIIALVAAGQGIALVPACTRALHLPGVCYRPLSEAAASIDLLAMSHRHRRSRAADEFLRILATDPRCDVADSTKKTTPA</sequence>
<dbReference type="Pfam" id="PF00126">
    <property type="entry name" value="HTH_1"/>
    <property type="match status" value="1"/>
</dbReference>
<organism evidence="6 7">
    <name type="scientific">Pseudomonas tructae</name>
    <dbReference type="NCBI Taxonomy" id="2518644"/>
    <lineage>
        <taxon>Bacteria</taxon>
        <taxon>Pseudomonadati</taxon>
        <taxon>Pseudomonadota</taxon>
        <taxon>Gammaproteobacteria</taxon>
        <taxon>Pseudomonadales</taxon>
        <taxon>Pseudomonadaceae</taxon>
        <taxon>Pseudomonas</taxon>
    </lineage>
</organism>
<evidence type="ECO:0000256" key="1">
    <source>
        <dbReference type="ARBA" id="ARBA00009437"/>
    </source>
</evidence>
<dbReference type="SUPFAM" id="SSF46785">
    <property type="entry name" value="Winged helix' DNA-binding domain"/>
    <property type="match status" value="1"/>
</dbReference>
<evidence type="ECO:0000259" key="5">
    <source>
        <dbReference type="PROSITE" id="PS50931"/>
    </source>
</evidence>
<dbReference type="InterPro" id="IPR005119">
    <property type="entry name" value="LysR_subst-bd"/>
</dbReference>
<evidence type="ECO:0000256" key="4">
    <source>
        <dbReference type="ARBA" id="ARBA00023163"/>
    </source>
</evidence>
<dbReference type="InterPro" id="IPR000847">
    <property type="entry name" value="LysR_HTH_N"/>
</dbReference>
<evidence type="ECO:0000313" key="7">
    <source>
        <dbReference type="Proteomes" id="UP000291130"/>
    </source>
</evidence>
<dbReference type="GO" id="GO:0032993">
    <property type="term" value="C:protein-DNA complex"/>
    <property type="evidence" value="ECO:0007669"/>
    <property type="project" value="TreeGrafter"/>
</dbReference>
<dbReference type="RefSeq" id="WP_130266730.1">
    <property type="nucleotide sequence ID" value="NZ_CP035952.1"/>
</dbReference>
<dbReference type="FunFam" id="1.10.10.10:FF:000001">
    <property type="entry name" value="LysR family transcriptional regulator"/>
    <property type="match status" value="1"/>
</dbReference>
<dbReference type="PANTHER" id="PTHR30346:SF0">
    <property type="entry name" value="HCA OPERON TRANSCRIPTIONAL ACTIVATOR HCAR"/>
    <property type="match status" value="1"/>
</dbReference>
<reference evidence="6 7" key="1">
    <citation type="submission" date="2019-02" db="EMBL/GenBank/DDBJ databases">
        <title>Complete genome sequence of Pseudomonas sp. SNU WT1 isolated from rainbow trout.</title>
        <authorList>
            <person name="Oh W.T."/>
            <person name="Park S.C."/>
        </authorList>
    </citation>
    <scope>NUCLEOTIDE SEQUENCE [LARGE SCALE GENOMIC DNA]</scope>
    <source>
        <strain evidence="6 7">SNU WT1</strain>
    </source>
</reference>
<dbReference type="Pfam" id="PF03466">
    <property type="entry name" value="LysR_substrate"/>
    <property type="match status" value="1"/>
</dbReference>
<keyword evidence="2" id="KW-0805">Transcription regulation</keyword>